<dbReference type="RefSeq" id="WP_016868908.1">
    <property type="nucleotide sequence ID" value="NZ_CAWNVR010000163.1"/>
</dbReference>
<accession>A0A2N6K6J0</accession>
<keyword evidence="2" id="KW-1185">Reference proteome</keyword>
<dbReference type="EMBL" id="NRQW01000113">
    <property type="protein sequence ID" value="PLZ92536.1"/>
    <property type="molecule type" value="Genomic_DNA"/>
</dbReference>
<sequence>MLMLGVFWFGLEQNQSIHTNLLSTSPAYAQRVPSTDVWQQVYKQLPDLPKENQYISKQTGKVAESNTLVSRMIQYHVYVKGRAPNYRLDWKLTLADYLDANEVMYESSYPGKDTLRQNPFASDRAAIRRLTRQQRNALVQALVNAFSQN</sequence>
<comment type="caution">
    <text evidence="1">The sequence shown here is derived from an EMBL/GenBank/DDBJ whole genome shotgun (WGS) entry which is preliminary data.</text>
</comment>
<gene>
    <name evidence="1" type="ORF">CEN44_05665</name>
</gene>
<evidence type="ECO:0000313" key="1">
    <source>
        <dbReference type="EMBL" id="PLZ92536.1"/>
    </source>
</evidence>
<organism evidence="1 2">
    <name type="scientific">Fischerella muscicola CCMEE 5323</name>
    <dbReference type="NCBI Taxonomy" id="2019572"/>
    <lineage>
        <taxon>Bacteria</taxon>
        <taxon>Bacillati</taxon>
        <taxon>Cyanobacteriota</taxon>
        <taxon>Cyanophyceae</taxon>
        <taxon>Nostocales</taxon>
        <taxon>Hapalosiphonaceae</taxon>
        <taxon>Fischerella</taxon>
    </lineage>
</organism>
<name>A0A2N6K6J0_FISMU</name>
<dbReference type="Proteomes" id="UP000235036">
    <property type="component" value="Unassembled WGS sequence"/>
</dbReference>
<proteinExistence type="predicted"/>
<dbReference type="AlphaFoldDB" id="A0A2N6K6J0"/>
<reference evidence="1 2" key="1">
    <citation type="submission" date="2017-08" db="EMBL/GenBank/DDBJ databases">
        <title>Genomes of Fischerella (Mastigocladus) sp. strains.</title>
        <authorList>
            <person name="Miller S.R."/>
        </authorList>
    </citation>
    <scope>NUCLEOTIDE SEQUENCE [LARGE SCALE GENOMIC DNA]</scope>
    <source>
        <strain evidence="1 2">CCMEE 5323</strain>
    </source>
</reference>
<protein>
    <submittedName>
        <fullName evidence="1">Uncharacterized protein</fullName>
    </submittedName>
</protein>
<evidence type="ECO:0000313" key="2">
    <source>
        <dbReference type="Proteomes" id="UP000235036"/>
    </source>
</evidence>